<evidence type="ECO:0000256" key="1">
    <source>
        <dbReference type="ARBA" id="ARBA00009356"/>
    </source>
</evidence>
<proteinExistence type="inferred from homology"/>
<dbReference type="Proteomes" id="UP000807469">
    <property type="component" value="Unassembled WGS sequence"/>
</dbReference>
<dbReference type="InterPro" id="IPR020040">
    <property type="entry name" value="Ribosomal_uL6_a/b-dom"/>
</dbReference>
<protein>
    <submittedName>
        <fullName evidence="6">Ribosomal protein L6</fullName>
    </submittedName>
</protein>
<dbReference type="InterPro" id="IPR019906">
    <property type="entry name" value="Ribosomal_uL6_bac-type"/>
</dbReference>
<dbReference type="PROSITE" id="PS00525">
    <property type="entry name" value="RIBOSOMAL_L6_1"/>
    <property type="match status" value="1"/>
</dbReference>
<dbReference type="Pfam" id="PF00347">
    <property type="entry name" value="Ribosomal_L6"/>
    <property type="match status" value="2"/>
</dbReference>
<dbReference type="EMBL" id="MU155182">
    <property type="protein sequence ID" value="KAF9481166.1"/>
    <property type="molecule type" value="Genomic_DNA"/>
</dbReference>
<comment type="caution">
    <text evidence="6">The sequence shown here is derived from an EMBL/GenBank/DDBJ whole genome shotgun (WGS) entry which is preliminary data.</text>
</comment>
<comment type="similarity">
    <text evidence="1 4">Belongs to the universal ribosomal protein uL6 family.</text>
</comment>
<keyword evidence="7" id="KW-1185">Reference proteome</keyword>
<dbReference type="GO" id="GO:0003735">
    <property type="term" value="F:structural constituent of ribosome"/>
    <property type="evidence" value="ECO:0007669"/>
    <property type="project" value="InterPro"/>
</dbReference>
<dbReference type="GO" id="GO:0005762">
    <property type="term" value="C:mitochondrial large ribosomal subunit"/>
    <property type="evidence" value="ECO:0007669"/>
    <property type="project" value="TreeGrafter"/>
</dbReference>
<name>A0A9P5Z5D9_9AGAR</name>
<feature type="domain" description="Large ribosomal subunit protein uL6 alpha-beta" evidence="5">
    <location>
        <begin position="37"/>
        <end position="107"/>
    </location>
</feature>
<evidence type="ECO:0000313" key="7">
    <source>
        <dbReference type="Proteomes" id="UP000807469"/>
    </source>
</evidence>
<evidence type="ECO:0000313" key="6">
    <source>
        <dbReference type="EMBL" id="KAF9481166.1"/>
    </source>
</evidence>
<feature type="domain" description="Large ribosomal subunit protein uL6 alpha-beta" evidence="5">
    <location>
        <begin position="115"/>
        <end position="198"/>
    </location>
</feature>
<evidence type="ECO:0000259" key="5">
    <source>
        <dbReference type="Pfam" id="PF00347"/>
    </source>
</evidence>
<dbReference type="PRINTS" id="PR00059">
    <property type="entry name" value="RIBOSOMALL6"/>
</dbReference>
<reference evidence="6" key="1">
    <citation type="submission" date="2020-11" db="EMBL/GenBank/DDBJ databases">
        <authorList>
            <consortium name="DOE Joint Genome Institute"/>
            <person name="Ahrendt S."/>
            <person name="Riley R."/>
            <person name="Andreopoulos W."/>
            <person name="Labutti K."/>
            <person name="Pangilinan J."/>
            <person name="Ruiz-Duenas F.J."/>
            <person name="Barrasa J.M."/>
            <person name="Sanchez-Garcia M."/>
            <person name="Camarero S."/>
            <person name="Miyauchi S."/>
            <person name="Serrano A."/>
            <person name="Linde D."/>
            <person name="Babiker R."/>
            <person name="Drula E."/>
            <person name="Ayuso-Fernandez I."/>
            <person name="Pacheco R."/>
            <person name="Padilla G."/>
            <person name="Ferreira P."/>
            <person name="Barriuso J."/>
            <person name="Kellner H."/>
            <person name="Castanera R."/>
            <person name="Alfaro M."/>
            <person name="Ramirez L."/>
            <person name="Pisabarro A.G."/>
            <person name="Kuo A."/>
            <person name="Tritt A."/>
            <person name="Lipzen A."/>
            <person name="He G."/>
            <person name="Yan M."/>
            <person name="Ng V."/>
            <person name="Cullen D."/>
            <person name="Martin F."/>
            <person name="Rosso M.-N."/>
            <person name="Henrissat B."/>
            <person name="Hibbett D."/>
            <person name="Martinez A.T."/>
            <person name="Grigoriev I.V."/>
        </authorList>
    </citation>
    <scope>NUCLEOTIDE SEQUENCE</scope>
    <source>
        <strain evidence="6">CIRM-BRFM 674</strain>
    </source>
</reference>
<organism evidence="6 7">
    <name type="scientific">Pholiota conissans</name>
    <dbReference type="NCBI Taxonomy" id="109636"/>
    <lineage>
        <taxon>Eukaryota</taxon>
        <taxon>Fungi</taxon>
        <taxon>Dikarya</taxon>
        <taxon>Basidiomycota</taxon>
        <taxon>Agaricomycotina</taxon>
        <taxon>Agaricomycetes</taxon>
        <taxon>Agaricomycetidae</taxon>
        <taxon>Agaricales</taxon>
        <taxon>Agaricineae</taxon>
        <taxon>Strophariaceae</taxon>
        <taxon>Pholiota</taxon>
    </lineage>
</organism>
<dbReference type="GO" id="GO:0006412">
    <property type="term" value="P:translation"/>
    <property type="evidence" value="ECO:0007669"/>
    <property type="project" value="InterPro"/>
</dbReference>
<dbReference type="SUPFAM" id="SSF56053">
    <property type="entry name" value="Ribosomal protein L6"/>
    <property type="match status" value="2"/>
</dbReference>
<dbReference type="GO" id="GO:0019843">
    <property type="term" value="F:rRNA binding"/>
    <property type="evidence" value="ECO:0007669"/>
    <property type="project" value="InterPro"/>
</dbReference>
<evidence type="ECO:0000256" key="3">
    <source>
        <dbReference type="ARBA" id="ARBA00023274"/>
    </source>
</evidence>
<dbReference type="PANTHER" id="PTHR11655:SF14">
    <property type="entry name" value="LARGE RIBOSOMAL SUBUNIT PROTEIN UL6M"/>
    <property type="match status" value="1"/>
</dbReference>
<dbReference type="InterPro" id="IPR000702">
    <property type="entry name" value="Ribosomal_uL6-like"/>
</dbReference>
<dbReference type="InterPro" id="IPR002358">
    <property type="entry name" value="Ribosomal_uL6_CS"/>
</dbReference>
<keyword evidence="3 4" id="KW-0687">Ribonucleoprotein</keyword>
<sequence>MLSRQPVVHLARSFSTTAQVLKNVSIIGREPIKFPPTVTITPTPTEVKITGPLGSTAVPLKDYMKIDFPVEHTMKLGVSKSSEKLQRQMWGTTRTLISNAIIGMTEGFTVPIFLVGVGYRVQLEDDPRGTTDGGNGQRLHMRLGHSHSIFVPIPSHIKADVPSATKILLFCKDKHLLGLFAAKIRSYRKPEPYKGKGVFVGNETIRIKSVKKK</sequence>
<dbReference type="InterPro" id="IPR036789">
    <property type="entry name" value="Ribosomal_uL6-like_a/b-dom_sf"/>
</dbReference>
<dbReference type="PIRSF" id="PIRSF002162">
    <property type="entry name" value="Ribosomal_L6"/>
    <property type="match status" value="1"/>
</dbReference>
<dbReference type="PANTHER" id="PTHR11655">
    <property type="entry name" value="60S/50S RIBOSOMAL PROTEIN L6/L9"/>
    <property type="match status" value="1"/>
</dbReference>
<keyword evidence="2 4" id="KW-0689">Ribosomal protein</keyword>
<dbReference type="AlphaFoldDB" id="A0A9P5Z5D9"/>
<dbReference type="Gene3D" id="3.90.930.12">
    <property type="entry name" value="Ribosomal protein L6, alpha-beta domain"/>
    <property type="match status" value="2"/>
</dbReference>
<evidence type="ECO:0000256" key="4">
    <source>
        <dbReference type="RuleBase" id="RU003869"/>
    </source>
</evidence>
<gene>
    <name evidence="6" type="ORF">BDN70DRAFT_831460</name>
</gene>
<evidence type="ECO:0000256" key="2">
    <source>
        <dbReference type="ARBA" id="ARBA00022980"/>
    </source>
</evidence>
<accession>A0A9P5Z5D9</accession>
<dbReference type="OrthoDB" id="540873at2759"/>